<accession>A0A372GFT3</accession>
<evidence type="ECO:0000313" key="3">
    <source>
        <dbReference type="Proteomes" id="UP000262882"/>
    </source>
</evidence>
<dbReference type="EMBL" id="QVNQ01000005">
    <property type="protein sequence ID" value="RFS84231.1"/>
    <property type="molecule type" value="Genomic_DNA"/>
</dbReference>
<proteinExistence type="predicted"/>
<dbReference type="AlphaFoldDB" id="A0A372GFT3"/>
<gene>
    <name evidence="2" type="ORF">D0T12_19030</name>
</gene>
<feature type="domain" description="NodB homology" evidence="1">
    <location>
        <begin position="43"/>
        <end position="167"/>
    </location>
</feature>
<organism evidence="2 3">
    <name type="scientific">Actinomadura spongiicola</name>
    <dbReference type="NCBI Taxonomy" id="2303421"/>
    <lineage>
        <taxon>Bacteria</taxon>
        <taxon>Bacillati</taxon>
        <taxon>Actinomycetota</taxon>
        <taxon>Actinomycetes</taxon>
        <taxon>Streptosporangiales</taxon>
        <taxon>Thermomonosporaceae</taxon>
        <taxon>Actinomadura</taxon>
    </lineage>
</organism>
<dbReference type="InterPro" id="IPR002509">
    <property type="entry name" value="NODB_dom"/>
</dbReference>
<dbReference type="GO" id="GO:0005975">
    <property type="term" value="P:carbohydrate metabolic process"/>
    <property type="evidence" value="ECO:0007669"/>
    <property type="project" value="InterPro"/>
</dbReference>
<reference evidence="2 3" key="1">
    <citation type="submission" date="2018-08" db="EMBL/GenBank/DDBJ databases">
        <title>Actinomadura spongicola sp. nov., isolated from marine sponge Leucetta chagosensis.</title>
        <authorList>
            <person name="Li L."/>
            <person name="Lin H.W."/>
        </authorList>
    </citation>
    <scope>NUCLEOTIDE SEQUENCE [LARGE SCALE GENOMIC DNA]</scope>
    <source>
        <strain evidence="2 3">LHW52907</strain>
    </source>
</reference>
<dbReference type="Gene3D" id="3.20.20.370">
    <property type="entry name" value="Glycoside hydrolase/deacetylase"/>
    <property type="match status" value="1"/>
</dbReference>
<dbReference type="GO" id="GO:0016810">
    <property type="term" value="F:hydrolase activity, acting on carbon-nitrogen (but not peptide) bonds"/>
    <property type="evidence" value="ECO:0007669"/>
    <property type="project" value="InterPro"/>
</dbReference>
<dbReference type="SUPFAM" id="SSF88713">
    <property type="entry name" value="Glycoside hydrolase/deacetylase"/>
    <property type="match status" value="1"/>
</dbReference>
<evidence type="ECO:0000313" key="2">
    <source>
        <dbReference type="EMBL" id="RFS84231.1"/>
    </source>
</evidence>
<sequence length="311" mass="34423">MRRRSAGVVSEVVVLVGFDCDCPRIQYGVSGGQEHLHHTVLGVMERITDLLLRAGAGHTYFLNGGFLELARHLGTEARLAAVLDADPVEAGDHGYSHRPYVPVAGRPDYRPLDVTEIELELQLTRRLLERVCPRPAVGVRTPLGHPGGLREHDTITESLKRQGVRYVSSDLRDPDSRPHAALVDGSGAARQPYRYRNGLLEMPSHGHHDSHFERAARAAPDRADVRRQAYEHYRRLIEDAATLAVGRDHPVYVGLVLHPSSIAWYDPDCRVLDRLVGVGGGDGPVPVTFMSYRAGAEHSARRRTTPHPTRP</sequence>
<comment type="caution">
    <text evidence="2">The sequence shown here is derived from an EMBL/GenBank/DDBJ whole genome shotgun (WGS) entry which is preliminary data.</text>
</comment>
<dbReference type="Proteomes" id="UP000262882">
    <property type="component" value="Unassembled WGS sequence"/>
</dbReference>
<keyword evidence="3" id="KW-1185">Reference proteome</keyword>
<evidence type="ECO:0000259" key="1">
    <source>
        <dbReference type="Pfam" id="PF01522"/>
    </source>
</evidence>
<protein>
    <recommendedName>
        <fullName evidence="1">NodB homology domain-containing protein</fullName>
    </recommendedName>
</protein>
<name>A0A372GFT3_9ACTN</name>
<dbReference type="InterPro" id="IPR011330">
    <property type="entry name" value="Glyco_hydro/deAcase_b/a-brl"/>
</dbReference>
<dbReference type="Pfam" id="PF01522">
    <property type="entry name" value="Polysacc_deac_1"/>
    <property type="match status" value="1"/>
</dbReference>